<comment type="caution">
    <text evidence="3">The sequence shown here is derived from an EMBL/GenBank/DDBJ whole genome shotgun (WGS) entry which is preliminary data.</text>
</comment>
<evidence type="ECO:0000313" key="3">
    <source>
        <dbReference type="EMBL" id="CAI2362669.1"/>
    </source>
</evidence>
<protein>
    <submittedName>
        <fullName evidence="3">Uncharacterized protein</fullName>
    </submittedName>
</protein>
<gene>
    <name evidence="3" type="ORF">ECRASSUSDP1_LOCUS3995</name>
</gene>
<organism evidence="3 4">
    <name type="scientific">Euplotes crassus</name>
    <dbReference type="NCBI Taxonomy" id="5936"/>
    <lineage>
        <taxon>Eukaryota</taxon>
        <taxon>Sar</taxon>
        <taxon>Alveolata</taxon>
        <taxon>Ciliophora</taxon>
        <taxon>Intramacronucleata</taxon>
        <taxon>Spirotrichea</taxon>
        <taxon>Hypotrichia</taxon>
        <taxon>Euplotida</taxon>
        <taxon>Euplotidae</taxon>
        <taxon>Moneuplotes</taxon>
    </lineage>
</organism>
<feature type="compositionally biased region" description="Low complexity" evidence="2">
    <location>
        <begin position="162"/>
        <end position="173"/>
    </location>
</feature>
<feature type="compositionally biased region" description="Basic residues" evidence="2">
    <location>
        <begin position="114"/>
        <end position="124"/>
    </location>
</feature>
<reference evidence="3" key="1">
    <citation type="submission" date="2023-07" db="EMBL/GenBank/DDBJ databases">
        <authorList>
            <consortium name="AG Swart"/>
            <person name="Singh M."/>
            <person name="Singh A."/>
            <person name="Seah K."/>
            <person name="Emmerich C."/>
        </authorList>
    </citation>
    <scope>NUCLEOTIDE SEQUENCE</scope>
    <source>
        <strain evidence="3">DP1</strain>
    </source>
</reference>
<evidence type="ECO:0000313" key="4">
    <source>
        <dbReference type="Proteomes" id="UP001295684"/>
    </source>
</evidence>
<feature type="compositionally biased region" description="Polar residues" evidence="2">
    <location>
        <begin position="178"/>
        <end position="190"/>
    </location>
</feature>
<feature type="coiled-coil region" evidence="1">
    <location>
        <begin position="3"/>
        <end position="30"/>
    </location>
</feature>
<evidence type="ECO:0000256" key="2">
    <source>
        <dbReference type="SAM" id="MobiDB-lite"/>
    </source>
</evidence>
<sequence>MERVRDKWENKKKEEELEKLRKKEIEMKKNYFEYLKYCEENKNNTKNNPPLESQDPTQKSQIDLDKIINQASIIPKANANMKFFQNTKIKTYMTQLDQKYDFQKMPLIYSQNSKKPKRNPKRKCLNLNPLPRAHPTASSRSKTRYNPHLSINPSSPNPPSFTPTQSFSTPNSPHLLSKFQNPSARTSLQPCIQNPHLHSQLDHDHGHNQEEELNVDLTELERTRHILEKADCLRSQKVKTKLLRKKFKRYSRKINLMNCKMRRLVKNAEEAHIKELGLPYIPIKATKNSKC</sequence>
<name>A0AAD1X6K7_EUPCR</name>
<evidence type="ECO:0000256" key="1">
    <source>
        <dbReference type="SAM" id="Coils"/>
    </source>
</evidence>
<keyword evidence="1" id="KW-0175">Coiled coil</keyword>
<dbReference type="Proteomes" id="UP001295684">
    <property type="component" value="Unassembled WGS sequence"/>
</dbReference>
<dbReference type="AlphaFoldDB" id="A0AAD1X6K7"/>
<keyword evidence="4" id="KW-1185">Reference proteome</keyword>
<feature type="region of interest" description="Disordered" evidence="2">
    <location>
        <begin position="109"/>
        <end position="190"/>
    </location>
</feature>
<proteinExistence type="predicted"/>
<accession>A0AAD1X6K7</accession>
<dbReference type="EMBL" id="CAMPGE010003823">
    <property type="protein sequence ID" value="CAI2362669.1"/>
    <property type="molecule type" value="Genomic_DNA"/>
</dbReference>